<dbReference type="GO" id="GO:0046983">
    <property type="term" value="F:protein dimerization activity"/>
    <property type="evidence" value="ECO:0007669"/>
    <property type="project" value="InterPro"/>
</dbReference>
<keyword evidence="11" id="KW-1185">Reference proteome</keyword>
<dbReference type="EMBL" id="NCKV01001049">
    <property type="protein sequence ID" value="RWS29145.1"/>
    <property type="molecule type" value="Genomic_DNA"/>
</dbReference>
<accession>A0A443SNS0</accession>
<dbReference type="SUPFAM" id="SSF46785">
    <property type="entry name" value="Winged helix' DNA-binding domain"/>
    <property type="match status" value="1"/>
</dbReference>
<evidence type="ECO:0000256" key="5">
    <source>
        <dbReference type="ARBA" id="ARBA00039116"/>
    </source>
</evidence>
<evidence type="ECO:0000256" key="3">
    <source>
        <dbReference type="ARBA" id="ARBA00022691"/>
    </source>
</evidence>
<dbReference type="Gene3D" id="3.40.50.150">
    <property type="entry name" value="Vaccinia Virus protein VP39"/>
    <property type="match status" value="1"/>
</dbReference>
<dbReference type="InterPro" id="IPR001077">
    <property type="entry name" value="COMT_C"/>
</dbReference>
<sequence length="326" mass="36755">MYDLVLSYVKPCMIHCAVELDIVDHLSKEAMNASKLAEITNTNADNLHRLLRGLASIGILKADENGNFSVTKFGETLKESDTHSLKNTAKLLLFHNFTTMRNLTHSIKNSGSAFEFTHGKPYYDYLSENAELEDIFAKTMKEQANISCDQITSAYDFSKFRSIVDVGGGHGSFLRRLLISNRNVFGTVFDRDYVIQKCEKSLSDEFGDRCKAISGDFLVSVPDGGDCYLLKHVVLNWTDEKALQILRNIRQRMNADSKLIIIEALVAENNEPETSKLRDIGMMAITGGILRTYEQHTKLLMKAELKLNRLIQIPNCLYDIIEATVL</sequence>
<dbReference type="InterPro" id="IPR012967">
    <property type="entry name" value="COMT_dimerisation"/>
</dbReference>
<feature type="domain" description="O-methyltransferase C-terminal" evidence="8">
    <location>
        <begin position="102"/>
        <end position="303"/>
    </location>
</feature>
<evidence type="ECO:0000256" key="7">
    <source>
        <dbReference type="ARBA" id="ARBA00043054"/>
    </source>
</evidence>
<dbReference type="InterPro" id="IPR036388">
    <property type="entry name" value="WH-like_DNA-bd_sf"/>
</dbReference>
<dbReference type="PANTHER" id="PTHR43712:SF2">
    <property type="entry name" value="O-METHYLTRANSFERASE CICE"/>
    <property type="match status" value="1"/>
</dbReference>
<keyword evidence="1" id="KW-0489">Methyltransferase</keyword>
<comment type="function">
    <text evidence="4">Catalyzes the transfer of a methyl group onto N-acetylserotonin, producing melatonin (N-acetyl-5-methoxytryptamine).</text>
</comment>
<dbReference type="OrthoDB" id="1606438at2759"/>
<dbReference type="Proteomes" id="UP000288716">
    <property type="component" value="Unassembled WGS sequence"/>
</dbReference>
<dbReference type="PIRSF" id="PIRSF005739">
    <property type="entry name" value="O-mtase"/>
    <property type="match status" value="1"/>
</dbReference>
<feature type="domain" description="O-methyltransferase dimerisation" evidence="9">
    <location>
        <begin position="3"/>
        <end position="77"/>
    </location>
</feature>
<keyword evidence="3" id="KW-0949">S-adenosyl-L-methionine</keyword>
<dbReference type="GO" id="GO:0032259">
    <property type="term" value="P:methylation"/>
    <property type="evidence" value="ECO:0007669"/>
    <property type="project" value="UniProtKB-KW"/>
</dbReference>
<dbReference type="Pfam" id="PF00891">
    <property type="entry name" value="Methyltransf_2"/>
    <property type="match status" value="1"/>
</dbReference>
<dbReference type="AlphaFoldDB" id="A0A443SNS0"/>
<evidence type="ECO:0000256" key="1">
    <source>
        <dbReference type="ARBA" id="ARBA00022603"/>
    </source>
</evidence>
<gene>
    <name evidence="10" type="ORF">B4U80_12744</name>
</gene>
<evidence type="ECO:0000256" key="6">
    <source>
        <dbReference type="ARBA" id="ARBA00040730"/>
    </source>
</evidence>
<dbReference type="Pfam" id="PF08100">
    <property type="entry name" value="Dimerisation"/>
    <property type="match status" value="1"/>
</dbReference>
<dbReference type="InterPro" id="IPR036390">
    <property type="entry name" value="WH_DNA-bd_sf"/>
</dbReference>
<organism evidence="10 11">
    <name type="scientific">Leptotrombidium deliense</name>
    <dbReference type="NCBI Taxonomy" id="299467"/>
    <lineage>
        <taxon>Eukaryota</taxon>
        <taxon>Metazoa</taxon>
        <taxon>Ecdysozoa</taxon>
        <taxon>Arthropoda</taxon>
        <taxon>Chelicerata</taxon>
        <taxon>Arachnida</taxon>
        <taxon>Acari</taxon>
        <taxon>Acariformes</taxon>
        <taxon>Trombidiformes</taxon>
        <taxon>Prostigmata</taxon>
        <taxon>Anystina</taxon>
        <taxon>Parasitengona</taxon>
        <taxon>Trombiculoidea</taxon>
        <taxon>Trombiculidae</taxon>
        <taxon>Leptotrombidium</taxon>
    </lineage>
</organism>
<dbReference type="Gene3D" id="1.10.10.10">
    <property type="entry name" value="Winged helix-like DNA-binding domain superfamily/Winged helix DNA-binding domain"/>
    <property type="match status" value="1"/>
</dbReference>
<dbReference type="Gene3D" id="1.10.287.1350">
    <property type="match status" value="1"/>
</dbReference>
<dbReference type="SUPFAM" id="SSF53335">
    <property type="entry name" value="S-adenosyl-L-methionine-dependent methyltransferases"/>
    <property type="match status" value="1"/>
</dbReference>
<evidence type="ECO:0000313" key="11">
    <source>
        <dbReference type="Proteomes" id="UP000288716"/>
    </source>
</evidence>
<evidence type="ECO:0000256" key="4">
    <source>
        <dbReference type="ARBA" id="ARBA00037645"/>
    </source>
</evidence>
<comment type="caution">
    <text evidence="10">The sequence shown here is derived from an EMBL/GenBank/DDBJ whole genome shotgun (WGS) entry which is preliminary data.</text>
</comment>
<dbReference type="PANTHER" id="PTHR43712">
    <property type="entry name" value="PUTATIVE (AFU_ORTHOLOGUE AFUA_4G14580)-RELATED"/>
    <property type="match status" value="1"/>
</dbReference>
<dbReference type="EC" id="2.1.1.4" evidence="5"/>
<name>A0A443SNS0_9ACAR</name>
<dbReference type="InterPro" id="IPR016461">
    <property type="entry name" value="COMT-like"/>
</dbReference>
<evidence type="ECO:0000256" key="2">
    <source>
        <dbReference type="ARBA" id="ARBA00022679"/>
    </source>
</evidence>
<dbReference type="GO" id="GO:0017096">
    <property type="term" value="F:acetylserotonin O-methyltransferase activity"/>
    <property type="evidence" value="ECO:0007669"/>
    <property type="project" value="UniProtKB-EC"/>
</dbReference>
<evidence type="ECO:0000313" key="10">
    <source>
        <dbReference type="EMBL" id="RWS29145.1"/>
    </source>
</evidence>
<dbReference type="PROSITE" id="PS51683">
    <property type="entry name" value="SAM_OMT_II"/>
    <property type="match status" value="1"/>
</dbReference>
<proteinExistence type="predicted"/>
<dbReference type="VEuPathDB" id="VectorBase:LDEU002895"/>
<protein>
    <recommendedName>
        <fullName evidence="6">Acetylserotonin O-methyltransferase</fullName>
        <ecNumber evidence="5">2.1.1.4</ecNumber>
    </recommendedName>
    <alternativeName>
        <fullName evidence="7">Hydroxyindole O-methyltransferase</fullName>
    </alternativeName>
</protein>
<evidence type="ECO:0000259" key="9">
    <source>
        <dbReference type="Pfam" id="PF08100"/>
    </source>
</evidence>
<keyword evidence="2" id="KW-0808">Transferase</keyword>
<dbReference type="InterPro" id="IPR029063">
    <property type="entry name" value="SAM-dependent_MTases_sf"/>
</dbReference>
<evidence type="ECO:0000259" key="8">
    <source>
        <dbReference type="Pfam" id="PF00891"/>
    </source>
</evidence>
<reference evidence="10 11" key="1">
    <citation type="journal article" date="2018" name="Gigascience">
        <title>Genomes of trombidid mites reveal novel predicted allergens and laterally-transferred genes associated with secondary metabolism.</title>
        <authorList>
            <person name="Dong X."/>
            <person name="Chaisiri K."/>
            <person name="Xia D."/>
            <person name="Armstrong S.D."/>
            <person name="Fang Y."/>
            <person name="Donnelly M.J."/>
            <person name="Kadowaki T."/>
            <person name="McGarry J.W."/>
            <person name="Darby A.C."/>
            <person name="Makepeace B.L."/>
        </authorList>
    </citation>
    <scope>NUCLEOTIDE SEQUENCE [LARGE SCALE GENOMIC DNA]</scope>
    <source>
        <strain evidence="10">UoL-UT</strain>
    </source>
</reference>